<feature type="short sequence motif" description="Histidine triad motif" evidence="2 3">
    <location>
        <begin position="102"/>
        <end position="106"/>
    </location>
</feature>
<evidence type="ECO:0000256" key="3">
    <source>
        <dbReference type="PROSITE-ProRule" id="PRU00464"/>
    </source>
</evidence>
<dbReference type="InterPro" id="IPR011146">
    <property type="entry name" value="HIT-like"/>
</dbReference>
<feature type="domain" description="HIT" evidence="4">
    <location>
        <begin position="10"/>
        <end position="117"/>
    </location>
</feature>
<dbReference type="OrthoDB" id="9784774at2"/>
<dbReference type="Proteomes" id="UP000321638">
    <property type="component" value="Unassembled WGS sequence"/>
</dbReference>
<organism evidence="5 6">
    <name type="scientific">Vineibacter terrae</name>
    <dbReference type="NCBI Taxonomy" id="2586908"/>
    <lineage>
        <taxon>Bacteria</taxon>
        <taxon>Pseudomonadati</taxon>
        <taxon>Pseudomonadota</taxon>
        <taxon>Alphaproteobacteria</taxon>
        <taxon>Hyphomicrobiales</taxon>
        <taxon>Vineibacter</taxon>
    </lineage>
</organism>
<sequence>MPHPTDADCVFCKIVAGTIPCFKLHDDDTTIAFMDINPANEGHALAVAKGHWPTVHDIPAEMIGDVAATAKRVAAAVQKTLAPDGINLLQANGPGAAQSVSHLHIHILPRWKDDGLLINWHPRPGDMAAIKAVYERILKNM</sequence>
<dbReference type="PROSITE" id="PS00892">
    <property type="entry name" value="HIT_1"/>
    <property type="match status" value="1"/>
</dbReference>
<evidence type="ECO:0000256" key="1">
    <source>
        <dbReference type="PIRSR" id="PIRSR601310-1"/>
    </source>
</evidence>
<evidence type="ECO:0000256" key="2">
    <source>
        <dbReference type="PIRSR" id="PIRSR601310-3"/>
    </source>
</evidence>
<dbReference type="Gene3D" id="3.30.428.10">
    <property type="entry name" value="HIT-like"/>
    <property type="match status" value="1"/>
</dbReference>
<gene>
    <name evidence="5" type="ORF">FHP25_27535</name>
</gene>
<evidence type="ECO:0000313" key="6">
    <source>
        <dbReference type="Proteomes" id="UP000321638"/>
    </source>
</evidence>
<comment type="caution">
    <text evidence="5">The sequence shown here is derived from an EMBL/GenBank/DDBJ whole genome shotgun (WGS) entry which is preliminary data.</text>
</comment>
<dbReference type="Pfam" id="PF01230">
    <property type="entry name" value="HIT"/>
    <property type="match status" value="1"/>
</dbReference>
<dbReference type="InterPro" id="IPR001310">
    <property type="entry name" value="Histidine_triad_HIT"/>
</dbReference>
<dbReference type="SUPFAM" id="SSF54197">
    <property type="entry name" value="HIT-like"/>
    <property type="match status" value="1"/>
</dbReference>
<dbReference type="GO" id="GO:0009117">
    <property type="term" value="P:nucleotide metabolic process"/>
    <property type="evidence" value="ECO:0007669"/>
    <property type="project" value="TreeGrafter"/>
</dbReference>
<dbReference type="PROSITE" id="PS51084">
    <property type="entry name" value="HIT_2"/>
    <property type="match status" value="1"/>
</dbReference>
<feature type="active site" description="Tele-AMP-histidine intermediate" evidence="1">
    <location>
        <position position="104"/>
    </location>
</feature>
<dbReference type="EMBL" id="VDUZ01000037">
    <property type="protein sequence ID" value="TXL71990.1"/>
    <property type="molecule type" value="Genomic_DNA"/>
</dbReference>
<evidence type="ECO:0000313" key="5">
    <source>
        <dbReference type="EMBL" id="TXL71990.1"/>
    </source>
</evidence>
<dbReference type="AlphaFoldDB" id="A0A5C8PES0"/>
<evidence type="ECO:0000259" key="4">
    <source>
        <dbReference type="PROSITE" id="PS51084"/>
    </source>
</evidence>
<dbReference type="RefSeq" id="WP_147850208.1">
    <property type="nucleotide sequence ID" value="NZ_VDUZ01000037.1"/>
</dbReference>
<accession>A0A5C8PES0</accession>
<reference evidence="5 6" key="1">
    <citation type="submission" date="2019-06" db="EMBL/GenBank/DDBJ databases">
        <title>New taxonomy in bacterial strain CC-CFT640, isolated from vineyard.</title>
        <authorList>
            <person name="Lin S.-Y."/>
            <person name="Tsai C.-F."/>
            <person name="Young C.-C."/>
        </authorList>
    </citation>
    <scope>NUCLEOTIDE SEQUENCE [LARGE SCALE GENOMIC DNA]</scope>
    <source>
        <strain evidence="5 6">CC-CFT640</strain>
    </source>
</reference>
<dbReference type="PRINTS" id="PR00332">
    <property type="entry name" value="HISTRIAD"/>
</dbReference>
<dbReference type="PANTHER" id="PTHR46648:SF1">
    <property type="entry name" value="ADENOSINE 5'-MONOPHOSPHORAMIDASE HNT1"/>
    <property type="match status" value="1"/>
</dbReference>
<proteinExistence type="predicted"/>
<dbReference type="InterPro" id="IPR019808">
    <property type="entry name" value="Histidine_triad_CS"/>
</dbReference>
<protein>
    <submittedName>
        <fullName evidence="5">HIT domain-containing protein</fullName>
    </submittedName>
</protein>
<dbReference type="GO" id="GO:0003824">
    <property type="term" value="F:catalytic activity"/>
    <property type="evidence" value="ECO:0007669"/>
    <property type="project" value="InterPro"/>
</dbReference>
<dbReference type="InterPro" id="IPR036265">
    <property type="entry name" value="HIT-like_sf"/>
</dbReference>
<keyword evidence="6" id="KW-1185">Reference proteome</keyword>
<dbReference type="PANTHER" id="PTHR46648">
    <property type="entry name" value="HIT FAMILY PROTEIN 1"/>
    <property type="match status" value="1"/>
</dbReference>
<name>A0A5C8PES0_9HYPH</name>